<dbReference type="AlphaFoldDB" id="A0A4R9G7G3"/>
<evidence type="ECO:0000256" key="1">
    <source>
        <dbReference type="SAM" id="MobiDB-lite"/>
    </source>
</evidence>
<name>A0A4R9G7G3_9LEPT</name>
<evidence type="ECO:0000313" key="3">
    <source>
        <dbReference type="Proteomes" id="UP000297453"/>
    </source>
</evidence>
<comment type="caution">
    <text evidence="2">The sequence shown here is derived from an EMBL/GenBank/DDBJ whole genome shotgun (WGS) entry which is preliminary data.</text>
</comment>
<organism evidence="2 3">
    <name type="scientific">Leptospira semungkisensis</name>
    <dbReference type="NCBI Taxonomy" id="2484985"/>
    <lineage>
        <taxon>Bacteria</taxon>
        <taxon>Pseudomonadati</taxon>
        <taxon>Spirochaetota</taxon>
        <taxon>Spirochaetia</taxon>
        <taxon>Leptospirales</taxon>
        <taxon>Leptospiraceae</taxon>
        <taxon>Leptospira</taxon>
    </lineage>
</organism>
<protein>
    <submittedName>
        <fullName evidence="2">Uncharacterized protein</fullName>
    </submittedName>
</protein>
<reference evidence="2" key="1">
    <citation type="journal article" date="2019" name="PLoS Negl. Trop. Dis.">
        <title>Revisiting the worldwide diversity of Leptospira species in the environment.</title>
        <authorList>
            <person name="Vincent A.T."/>
            <person name="Schiettekatte O."/>
            <person name="Bourhy P."/>
            <person name="Veyrier F.J."/>
            <person name="Picardeau M."/>
        </authorList>
    </citation>
    <scope>NUCLEOTIDE SEQUENCE [LARGE SCALE GENOMIC DNA]</scope>
    <source>
        <strain evidence="2">SSS9</strain>
    </source>
</reference>
<dbReference type="Proteomes" id="UP000297453">
    <property type="component" value="Unassembled WGS sequence"/>
</dbReference>
<proteinExistence type="predicted"/>
<dbReference type="OrthoDB" id="345064at2"/>
<gene>
    <name evidence="2" type="ORF">EHO59_02185</name>
</gene>
<accession>A0A4R9G7G3</accession>
<dbReference type="RefSeq" id="WP_135584310.1">
    <property type="nucleotide sequence ID" value="NZ_RQEP01000005.1"/>
</dbReference>
<evidence type="ECO:0000313" key="2">
    <source>
        <dbReference type="EMBL" id="TGK06950.1"/>
    </source>
</evidence>
<keyword evidence="3" id="KW-1185">Reference proteome</keyword>
<sequence>MRSKLKIRRSLYWLLLFLLLSGSLFGQRVNLPKEPSLPQEPQLDSRGDAKTSTGSSASAASEGAKIKAYFCDGRTITGSWKTAPKEFTFKHNRENIQYSKTVKYEDLSRILIKTWKLQAGKPNQQGVPYKADPWEIHYKTKNNETFERIGDVKKDFSEIKIENELGEASLYFYWIDLMYENKTWYSKLPKMEGDIRKECHPDVIVSIEFL</sequence>
<feature type="region of interest" description="Disordered" evidence="1">
    <location>
        <begin position="33"/>
        <end position="58"/>
    </location>
</feature>
<dbReference type="EMBL" id="RQEP01000005">
    <property type="protein sequence ID" value="TGK06950.1"/>
    <property type="molecule type" value="Genomic_DNA"/>
</dbReference>